<dbReference type="Proteomes" id="UP000887577">
    <property type="component" value="Unplaced"/>
</dbReference>
<organism evidence="2 3">
    <name type="scientific">Panagrolaimus superbus</name>
    <dbReference type="NCBI Taxonomy" id="310955"/>
    <lineage>
        <taxon>Eukaryota</taxon>
        <taxon>Metazoa</taxon>
        <taxon>Ecdysozoa</taxon>
        <taxon>Nematoda</taxon>
        <taxon>Chromadorea</taxon>
        <taxon>Rhabditida</taxon>
        <taxon>Tylenchina</taxon>
        <taxon>Panagrolaimomorpha</taxon>
        <taxon>Panagrolaimoidea</taxon>
        <taxon>Panagrolaimidae</taxon>
        <taxon>Panagrolaimus</taxon>
    </lineage>
</organism>
<evidence type="ECO:0000313" key="2">
    <source>
        <dbReference type="Proteomes" id="UP000887577"/>
    </source>
</evidence>
<accession>A0A914ZGU2</accession>
<keyword evidence="2" id="KW-1185">Reference proteome</keyword>
<feature type="region of interest" description="Disordered" evidence="1">
    <location>
        <begin position="114"/>
        <end position="137"/>
    </location>
</feature>
<sequence length="351" mass="39316">MNCVRDDDGRIELGNKDAVGRKIIDRDDCGEAMRSAYMNDDNIYKFYDDNISMDIQAVAKVMDDVYEYKADDTFRIDVPKVDACNISEIYPSFEKLRVSCRIDREDIIIGMVNIGDGTPTEEEEQQTQDDDAQSTDVDNLVQPEEVRSPRLSIDEQAHNIVMAAAEAYQQLIHAVDTANNMLVAMKKPNQKIPEDLLAKVQLYLTDSPSWFLSVVKGKKHTIDSLYREISDANEQCNAVMSDREDLLLKLGKSSTSTGLSAVDQQKIKSLGLDSVSALINDYCLLQIELAEFSGRSDPKKYQLVPPVKIKSDLEAVESLNCDPYIPGTGKWKQQKNQPEVLQQAVCSNSNA</sequence>
<name>A0A914ZGU2_9BILA</name>
<evidence type="ECO:0000256" key="1">
    <source>
        <dbReference type="SAM" id="MobiDB-lite"/>
    </source>
</evidence>
<dbReference type="WBParaSite" id="PSU_v2.g9506.t1">
    <property type="protein sequence ID" value="PSU_v2.g9506.t1"/>
    <property type="gene ID" value="PSU_v2.g9506"/>
</dbReference>
<proteinExistence type="predicted"/>
<dbReference type="AlphaFoldDB" id="A0A914ZGU2"/>
<evidence type="ECO:0000313" key="3">
    <source>
        <dbReference type="WBParaSite" id="PSU_v2.g9506.t1"/>
    </source>
</evidence>
<reference evidence="3" key="1">
    <citation type="submission" date="2022-11" db="UniProtKB">
        <authorList>
            <consortium name="WormBaseParasite"/>
        </authorList>
    </citation>
    <scope>IDENTIFICATION</scope>
</reference>
<protein>
    <submittedName>
        <fullName evidence="3">Uncharacterized protein</fullName>
    </submittedName>
</protein>
<feature type="compositionally biased region" description="Acidic residues" evidence="1">
    <location>
        <begin position="119"/>
        <end position="133"/>
    </location>
</feature>